<evidence type="ECO:0000259" key="5">
    <source>
        <dbReference type="PROSITE" id="PS51186"/>
    </source>
</evidence>
<dbReference type="GO" id="GO:0016746">
    <property type="term" value="F:acyltransferase activity"/>
    <property type="evidence" value="ECO:0007669"/>
    <property type="project" value="UniProtKB-KW"/>
</dbReference>
<dbReference type="PROSITE" id="PS51186">
    <property type="entry name" value="GNAT"/>
    <property type="match status" value="1"/>
</dbReference>
<dbReference type="SUPFAM" id="SSF55729">
    <property type="entry name" value="Acyl-CoA N-acyltransferases (Nat)"/>
    <property type="match status" value="1"/>
</dbReference>
<dbReference type="Proteomes" id="UP001596170">
    <property type="component" value="Unassembled WGS sequence"/>
</dbReference>
<keyword evidence="4" id="KW-0663">Pyridoxal phosphate</keyword>
<reference evidence="7" key="1">
    <citation type="journal article" date="2019" name="Int. J. Syst. Evol. Microbiol.">
        <title>The Global Catalogue of Microorganisms (GCM) 10K type strain sequencing project: providing services to taxonomists for standard genome sequencing and annotation.</title>
        <authorList>
            <consortium name="The Broad Institute Genomics Platform"/>
            <consortium name="The Broad Institute Genome Sequencing Center for Infectious Disease"/>
            <person name="Wu L."/>
            <person name="Ma J."/>
        </authorList>
    </citation>
    <scope>NUCLEOTIDE SEQUENCE [LARGE SCALE GENOMIC DNA]</scope>
    <source>
        <strain evidence="7">CCUG 54527</strain>
    </source>
</reference>
<dbReference type="InterPro" id="IPR015424">
    <property type="entry name" value="PyrdxlP-dep_Trfase"/>
</dbReference>
<dbReference type="PANTHER" id="PTHR42778:SF1">
    <property type="entry name" value="2-AMINOETHYLPHOSPHONATE--PYRUVATE TRANSAMINASE"/>
    <property type="match status" value="1"/>
</dbReference>
<dbReference type="Gene3D" id="3.90.1150.10">
    <property type="entry name" value="Aspartate Aminotransferase, domain 1"/>
    <property type="match status" value="1"/>
</dbReference>
<evidence type="ECO:0000313" key="7">
    <source>
        <dbReference type="Proteomes" id="UP001596170"/>
    </source>
</evidence>
<keyword evidence="7" id="KW-1185">Reference proteome</keyword>
<comment type="caution">
    <text evidence="6">The sequence shown here is derived from an EMBL/GenBank/DDBJ whole genome shotgun (WGS) entry which is preliminary data.</text>
</comment>
<dbReference type="InterPro" id="IPR016181">
    <property type="entry name" value="Acyl_CoA_acyltransferase"/>
</dbReference>
<comment type="cofactor">
    <cofactor evidence="1">
        <name>pyridoxal 5'-phosphate</name>
        <dbReference type="ChEBI" id="CHEBI:597326"/>
    </cofactor>
</comment>
<accession>A0ABW1LED8</accession>
<dbReference type="InterPro" id="IPR000182">
    <property type="entry name" value="GNAT_dom"/>
</dbReference>
<dbReference type="PANTHER" id="PTHR42778">
    <property type="entry name" value="2-AMINOETHYLPHOSPHONATE--PYRUVATE TRANSAMINASE"/>
    <property type="match status" value="1"/>
</dbReference>
<evidence type="ECO:0000256" key="2">
    <source>
        <dbReference type="ARBA" id="ARBA00022576"/>
    </source>
</evidence>
<proteinExistence type="predicted"/>
<dbReference type="Gene3D" id="3.40.630.30">
    <property type="match status" value="1"/>
</dbReference>
<protein>
    <submittedName>
        <fullName evidence="6">GNAT family N-acetyltransferase</fullName>
        <ecNumber evidence="6">2.3.1.-</ecNumber>
    </submittedName>
</protein>
<dbReference type="SUPFAM" id="SSF53383">
    <property type="entry name" value="PLP-dependent transferases"/>
    <property type="match status" value="1"/>
</dbReference>
<dbReference type="Pfam" id="PF13444">
    <property type="entry name" value="Acetyltransf_5"/>
    <property type="match status" value="1"/>
</dbReference>
<keyword evidence="2" id="KW-0032">Aminotransferase</keyword>
<gene>
    <name evidence="6" type="ORF">ACFPYN_18455</name>
</gene>
<dbReference type="InterPro" id="IPR015421">
    <property type="entry name" value="PyrdxlP-dep_Trfase_major"/>
</dbReference>
<dbReference type="Gene3D" id="3.40.640.10">
    <property type="entry name" value="Type I PLP-dependent aspartate aminotransferase-like (Major domain)"/>
    <property type="match status" value="1"/>
</dbReference>
<organism evidence="6 7">
    <name type="scientific">Paenisporosarcina macmurdoensis</name>
    <dbReference type="NCBI Taxonomy" id="212659"/>
    <lineage>
        <taxon>Bacteria</taxon>
        <taxon>Bacillati</taxon>
        <taxon>Bacillota</taxon>
        <taxon>Bacilli</taxon>
        <taxon>Bacillales</taxon>
        <taxon>Caryophanaceae</taxon>
        <taxon>Paenisporosarcina</taxon>
    </lineage>
</organism>
<feature type="domain" description="N-acetyltransferase" evidence="5">
    <location>
        <begin position="4"/>
        <end position="168"/>
    </location>
</feature>
<dbReference type="InterPro" id="IPR015422">
    <property type="entry name" value="PyrdxlP-dep_Trfase_small"/>
</dbReference>
<dbReference type="RefSeq" id="WP_377736316.1">
    <property type="nucleotide sequence ID" value="NZ_JBHSRI010000038.1"/>
</dbReference>
<dbReference type="EC" id="2.3.1.-" evidence="6"/>
<keyword evidence="6" id="KW-0012">Acyltransferase</keyword>
<keyword evidence="3 6" id="KW-0808">Transferase</keyword>
<evidence type="ECO:0000256" key="4">
    <source>
        <dbReference type="ARBA" id="ARBA00022898"/>
    </source>
</evidence>
<sequence>MYWCKIARAEKEFEAIAKLNYDTFVEEIPQHEQHPSGKRQDAYHHENTYLIVLKDQEIVGMIAIRDQRPFSLDHKIGVVEDALPKEALNGKLCEIRLLSVRREHRNGRVFFMLARALADYAYEKGYGAAVISGTVRELKLYGQLGFKAFAEPVGSEEAAFVPMFLTKQYYEQSVAARFQHKRHTFYPGPNELTPVIKKAFQRSPVSHRSYEFTERFKRVQSQLINLTGASHVHLLCGSGTLANEAMIAQISRINSKGLVLINGAFGERLKNQALKWDLDFEAVEVEWGQPFEKSVLERQLKSGLYGWILLAHGETSTGMLNDVDHILELAKELNIQVCMDCVSSIGTVPLKLNGVYLATGVSGKAIGTMTGIAMVFSNHLIDVSPSIPMYLDLGCYANGGIPYTYSSQLLESLEIALKAYDNDARYIVLNERYDKLLLAEQNGELEFLTKQSYPMIVTLKVPPLNKHMAKDARLSGFDLHDQSAYLKERQWVQLSLIQPEFEESFEKFRLWLSNYVTYEKAVNSK</sequence>
<name>A0ABW1LED8_9BACL</name>
<dbReference type="EMBL" id="JBHSRI010000038">
    <property type="protein sequence ID" value="MFC6041392.1"/>
    <property type="molecule type" value="Genomic_DNA"/>
</dbReference>
<evidence type="ECO:0000256" key="1">
    <source>
        <dbReference type="ARBA" id="ARBA00001933"/>
    </source>
</evidence>
<evidence type="ECO:0000256" key="3">
    <source>
        <dbReference type="ARBA" id="ARBA00022679"/>
    </source>
</evidence>
<evidence type="ECO:0000313" key="6">
    <source>
        <dbReference type="EMBL" id="MFC6041392.1"/>
    </source>
</evidence>